<organism evidence="1 2">
    <name type="scientific">Aliidiomarina minuta</name>
    <dbReference type="NCBI Taxonomy" id="880057"/>
    <lineage>
        <taxon>Bacteria</taxon>
        <taxon>Pseudomonadati</taxon>
        <taxon>Pseudomonadota</taxon>
        <taxon>Gammaproteobacteria</taxon>
        <taxon>Alteromonadales</taxon>
        <taxon>Idiomarinaceae</taxon>
        <taxon>Aliidiomarina</taxon>
    </lineage>
</organism>
<name>A0A432WA41_9GAMM</name>
<accession>A0A432WA41</accession>
<dbReference type="Proteomes" id="UP000288293">
    <property type="component" value="Unassembled WGS sequence"/>
</dbReference>
<dbReference type="EMBL" id="PIPL01000001">
    <property type="protein sequence ID" value="RUO26984.1"/>
    <property type="molecule type" value="Genomic_DNA"/>
</dbReference>
<comment type="caution">
    <text evidence="1">The sequence shown here is derived from an EMBL/GenBank/DDBJ whole genome shotgun (WGS) entry which is preliminary data.</text>
</comment>
<sequence length="67" mass="7947">MQTQSLLAEFSLVSRECRSSFYRISLNAEEQVIEAIKDQNKLEWQDAKWTLAEQQQLHIIFSHITKH</sequence>
<keyword evidence="2" id="KW-1185">Reference proteome</keyword>
<proteinExistence type="predicted"/>
<evidence type="ECO:0000313" key="1">
    <source>
        <dbReference type="EMBL" id="RUO26984.1"/>
    </source>
</evidence>
<dbReference type="AlphaFoldDB" id="A0A432WA41"/>
<evidence type="ECO:0000313" key="2">
    <source>
        <dbReference type="Proteomes" id="UP000288293"/>
    </source>
</evidence>
<dbReference type="RefSeq" id="WP_126803795.1">
    <property type="nucleotide sequence ID" value="NZ_PIPL01000001.1"/>
</dbReference>
<protein>
    <submittedName>
        <fullName evidence="1">Uncharacterized protein</fullName>
    </submittedName>
</protein>
<gene>
    <name evidence="1" type="ORF">CWE09_09905</name>
</gene>
<reference evidence="1 2" key="1">
    <citation type="journal article" date="2011" name="Front. Microbiol.">
        <title>Genomic signatures of strain selection and enhancement in Bacillus atrophaeus var. globigii, a historical biowarfare simulant.</title>
        <authorList>
            <person name="Gibbons H.S."/>
            <person name="Broomall S.M."/>
            <person name="McNew L.A."/>
            <person name="Daligault H."/>
            <person name="Chapman C."/>
            <person name="Bruce D."/>
            <person name="Karavis M."/>
            <person name="Krepps M."/>
            <person name="McGregor P.A."/>
            <person name="Hong C."/>
            <person name="Park K.H."/>
            <person name="Akmal A."/>
            <person name="Feldman A."/>
            <person name="Lin J.S."/>
            <person name="Chang W.E."/>
            <person name="Higgs B.W."/>
            <person name="Demirev P."/>
            <person name="Lindquist J."/>
            <person name="Liem A."/>
            <person name="Fochler E."/>
            <person name="Read T.D."/>
            <person name="Tapia R."/>
            <person name="Johnson S."/>
            <person name="Bishop-Lilly K.A."/>
            <person name="Detter C."/>
            <person name="Han C."/>
            <person name="Sozhamannan S."/>
            <person name="Rosenzweig C.N."/>
            <person name="Skowronski E.W."/>
        </authorList>
    </citation>
    <scope>NUCLEOTIDE SEQUENCE [LARGE SCALE GENOMIC DNA]</scope>
    <source>
        <strain evidence="1 2">MLST1</strain>
    </source>
</reference>